<dbReference type="InterPro" id="IPR036412">
    <property type="entry name" value="HAD-like_sf"/>
</dbReference>
<reference evidence="3 4" key="1">
    <citation type="journal article" date="2024" name="G3 (Bethesda)">
        <title>Genome assembly of Hibiscus sabdariffa L. provides insights into metabolisms of medicinal natural products.</title>
        <authorList>
            <person name="Kim T."/>
        </authorList>
    </citation>
    <scope>NUCLEOTIDE SEQUENCE [LARGE SCALE GENOMIC DNA]</scope>
    <source>
        <strain evidence="3">TK-2024</strain>
        <tissue evidence="3">Old leaves</tissue>
    </source>
</reference>
<accession>A0ABR2B7G7</accession>
<comment type="pathway">
    <text evidence="2">Glycan biosynthesis; trehalose biosynthesis.</text>
</comment>
<keyword evidence="4" id="KW-1185">Reference proteome</keyword>
<evidence type="ECO:0000256" key="2">
    <source>
        <dbReference type="RuleBase" id="RU361117"/>
    </source>
</evidence>
<dbReference type="PANTHER" id="PTHR10788:SF94">
    <property type="entry name" value="ALPHA,ALPHA-TREHALOSE-PHOSPHATE SYNTHASE [UDP-FORMING] 5"/>
    <property type="match status" value="1"/>
</dbReference>
<dbReference type="Pfam" id="PF02358">
    <property type="entry name" value="Trehalose_PPase"/>
    <property type="match status" value="1"/>
</dbReference>
<comment type="function">
    <text evidence="2">Removes the phosphate from trehalose 6-phosphate to produce free trehalose.</text>
</comment>
<protein>
    <recommendedName>
        <fullName evidence="2">Trehalose 6-phosphate phosphatase</fullName>
        <ecNumber evidence="2">3.1.3.12</ecNumber>
    </recommendedName>
</protein>
<comment type="caution">
    <text evidence="3">The sequence shown here is derived from an EMBL/GenBank/DDBJ whole genome shotgun (WGS) entry which is preliminary data.</text>
</comment>
<comment type="similarity">
    <text evidence="2">Belongs to the trehalose phosphatase family.</text>
</comment>
<dbReference type="NCBIfam" id="TIGR00685">
    <property type="entry name" value="T6PP"/>
    <property type="match status" value="1"/>
</dbReference>
<dbReference type="Gene3D" id="3.40.50.2000">
    <property type="entry name" value="Glycogen Phosphorylase B"/>
    <property type="match status" value="1"/>
</dbReference>
<evidence type="ECO:0000256" key="1">
    <source>
        <dbReference type="ARBA" id="ARBA00005409"/>
    </source>
</evidence>
<evidence type="ECO:0000313" key="3">
    <source>
        <dbReference type="EMBL" id="KAK8502221.1"/>
    </source>
</evidence>
<dbReference type="EMBL" id="JBBPBM010000175">
    <property type="protein sequence ID" value="KAK8502221.1"/>
    <property type="molecule type" value="Genomic_DNA"/>
</dbReference>
<comment type="cofactor">
    <cofactor evidence="2">
        <name>a divalent metal cation</name>
        <dbReference type="ChEBI" id="CHEBI:60240"/>
    </cofactor>
</comment>
<organism evidence="3 4">
    <name type="scientific">Hibiscus sabdariffa</name>
    <name type="common">roselle</name>
    <dbReference type="NCBI Taxonomy" id="183260"/>
    <lineage>
        <taxon>Eukaryota</taxon>
        <taxon>Viridiplantae</taxon>
        <taxon>Streptophyta</taxon>
        <taxon>Embryophyta</taxon>
        <taxon>Tracheophyta</taxon>
        <taxon>Spermatophyta</taxon>
        <taxon>Magnoliopsida</taxon>
        <taxon>eudicotyledons</taxon>
        <taxon>Gunneridae</taxon>
        <taxon>Pentapetalae</taxon>
        <taxon>rosids</taxon>
        <taxon>malvids</taxon>
        <taxon>Malvales</taxon>
        <taxon>Malvaceae</taxon>
        <taxon>Malvoideae</taxon>
        <taxon>Hibiscus</taxon>
    </lineage>
</organism>
<sequence length="384" mass="43271">MRGVPTTLRSISIHRCFLLIASPRLSPPNVSGALFSIKNSTFFSTFFSSFPTHLVPSNIAVKTQEKKRFPRVASVPRLLYEVEDDKCNSVGSDAPFFHFSRMDDCRGQLQYVLNLSETEAEVIELHNKFRGQTVMLRVEDMDIFKGISLKLLAIEQLFMQHTENTAYKRIKNRAILLDYNNTLLLTGSLNVIPNVEAIGILNNLCRCPKNVAFLFDLKREYLVSVGSCYSTSVTEDKTMKQIVESAMKLYTETTDGSSIETKDSSLLWNYADPDFGFCQAKELLDQLKSVLANEPVSVKSGQHIVEVKPYGVNKGHVAEHLLTRMQQRGMLSDFVLCIGDDRSDEDMFEVIMRATVGPYLSPVADVFAYTVGQKCSNAKYYVED</sequence>
<dbReference type="EC" id="3.1.3.12" evidence="2"/>
<dbReference type="Gene3D" id="3.40.50.1000">
    <property type="entry name" value="HAD superfamily/HAD-like"/>
    <property type="match status" value="1"/>
</dbReference>
<dbReference type="Proteomes" id="UP001472677">
    <property type="component" value="Unassembled WGS sequence"/>
</dbReference>
<dbReference type="InterPro" id="IPR001830">
    <property type="entry name" value="Glyco_trans_20"/>
</dbReference>
<gene>
    <name evidence="3" type="ORF">V6N12_042717</name>
</gene>
<comment type="similarity">
    <text evidence="1">In the N-terminal section; belongs to the glycosyltransferase 20 family.</text>
</comment>
<comment type="catalytic activity">
    <reaction evidence="2">
        <text>alpha,alpha-trehalose 6-phosphate + H2O = alpha,alpha-trehalose + phosphate</text>
        <dbReference type="Rhea" id="RHEA:23420"/>
        <dbReference type="ChEBI" id="CHEBI:15377"/>
        <dbReference type="ChEBI" id="CHEBI:16551"/>
        <dbReference type="ChEBI" id="CHEBI:43474"/>
        <dbReference type="ChEBI" id="CHEBI:58429"/>
        <dbReference type="EC" id="3.1.3.12"/>
    </reaction>
</comment>
<dbReference type="InterPro" id="IPR023214">
    <property type="entry name" value="HAD_sf"/>
</dbReference>
<proteinExistence type="inferred from homology"/>
<dbReference type="PANTHER" id="PTHR10788">
    <property type="entry name" value="TREHALOSE-6-PHOSPHATE SYNTHASE"/>
    <property type="match status" value="1"/>
</dbReference>
<keyword evidence="2" id="KW-0378">Hydrolase</keyword>
<dbReference type="SUPFAM" id="SSF56784">
    <property type="entry name" value="HAD-like"/>
    <property type="match status" value="1"/>
</dbReference>
<name>A0ABR2B7G7_9ROSI</name>
<evidence type="ECO:0000313" key="4">
    <source>
        <dbReference type="Proteomes" id="UP001472677"/>
    </source>
</evidence>
<dbReference type="InterPro" id="IPR003337">
    <property type="entry name" value="Trehalose_PPase"/>
</dbReference>